<proteinExistence type="predicted"/>
<reference evidence="2" key="1">
    <citation type="submission" date="2016-10" db="EMBL/GenBank/DDBJ databases">
        <authorList>
            <person name="Varghese N."/>
            <person name="Submissions S."/>
        </authorList>
    </citation>
    <scope>NUCLEOTIDE SEQUENCE [LARGE SCALE GENOMIC DNA]</scope>
    <source>
        <strain evidence="2">BL36</strain>
    </source>
</reference>
<dbReference type="OrthoDB" id="7997598at2"/>
<protein>
    <submittedName>
        <fullName evidence="1">Uncharacterized protein</fullName>
    </submittedName>
</protein>
<accession>A0A1I4RYX4</accession>
<dbReference type="EMBL" id="FOTK01000038">
    <property type="protein sequence ID" value="SFM57204.1"/>
    <property type="molecule type" value="Genomic_DNA"/>
</dbReference>
<evidence type="ECO:0000313" key="2">
    <source>
        <dbReference type="Proteomes" id="UP000199048"/>
    </source>
</evidence>
<dbReference type="RefSeq" id="WP_092045250.1">
    <property type="nucleotide sequence ID" value="NZ_FOTK01000038.1"/>
</dbReference>
<sequence>MTLHLQPVRVATSSEDSDGQLVFADGFLVAVLVRLSDQHGADVGLWFLEAAFGLTSVMSAPLFLDLDAAQGWIERHLGAKRSNQ</sequence>
<organism evidence="1 2">
    <name type="scientific">Methylobacterium pseudosasicola</name>
    <dbReference type="NCBI Taxonomy" id="582667"/>
    <lineage>
        <taxon>Bacteria</taxon>
        <taxon>Pseudomonadati</taxon>
        <taxon>Pseudomonadota</taxon>
        <taxon>Alphaproteobacteria</taxon>
        <taxon>Hyphomicrobiales</taxon>
        <taxon>Methylobacteriaceae</taxon>
        <taxon>Methylobacterium</taxon>
    </lineage>
</organism>
<keyword evidence="2" id="KW-1185">Reference proteome</keyword>
<name>A0A1I4RYX4_9HYPH</name>
<dbReference type="Proteomes" id="UP000199048">
    <property type="component" value="Unassembled WGS sequence"/>
</dbReference>
<dbReference type="STRING" id="582667.SAMN05192568_103863"/>
<evidence type="ECO:0000313" key="1">
    <source>
        <dbReference type="EMBL" id="SFM57204.1"/>
    </source>
</evidence>
<gene>
    <name evidence="1" type="ORF">SAMN05192568_103863</name>
</gene>
<dbReference type="AlphaFoldDB" id="A0A1I4RYX4"/>